<organism evidence="1 2">
    <name type="scientific">Hymenobacter psychrophilus</name>
    <dbReference type="NCBI Taxonomy" id="651662"/>
    <lineage>
        <taxon>Bacteria</taxon>
        <taxon>Pseudomonadati</taxon>
        <taxon>Bacteroidota</taxon>
        <taxon>Cytophagia</taxon>
        <taxon>Cytophagales</taxon>
        <taxon>Hymenobacteraceae</taxon>
        <taxon>Hymenobacter</taxon>
    </lineage>
</organism>
<dbReference type="EMBL" id="FNOV01000012">
    <property type="protein sequence ID" value="SDY74002.1"/>
    <property type="molecule type" value="Genomic_DNA"/>
</dbReference>
<sequence length="309" mass="32853">MDFLNLLARLADLDSTSAAPQPAAPRRAALGQLGQASTALLPGLLLSALGQPATAGTLDTRTRLDVLLLVRQLAALDNELHSRALGLVPGYPALPLTATEKAGIQVIQQQEVQRIALFSQLIVDGGATLPATPRYDFTGSKNGTQAALYPNIQTNPDAYLLVAQVIKDAAVRVYKSQVDFVRSDIYLTETLLRTHSAEARHAAHLRTLRRQRGVVVKSWVSPDDAAVPATSAAITRVYEGESSSIQTYNISDANGQLGALVSVPFDSTLPINVATPPLSPEAILRKVAEAFDEPAEAVVATNVAALFTY</sequence>
<name>A0A1H3MBA4_9BACT</name>
<dbReference type="Proteomes" id="UP000199249">
    <property type="component" value="Unassembled WGS sequence"/>
</dbReference>
<dbReference type="OrthoDB" id="954262at2"/>
<dbReference type="RefSeq" id="WP_092742545.1">
    <property type="nucleotide sequence ID" value="NZ_FNOV01000012.1"/>
</dbReference>
<reference evidence="2" key="1">
    <citation type="submission" date="2016-10" db="EMBL/GenBank/DDBJ databases">
        <authorList>
            <person name="Varghese N."/>
            <person name="Submissions S."/>
        </authorList>
    </citation>
    <scope>NUCLEOTIDE SEQUENCE [LARGE SCALE GENOMIC DNA]</scope>
    <source>
        <strain evidence="2">CGMCC 1.8975</strain>
    </source>
</reference>
<keyword evidence="2" id="KW-1185">Reference proteome</keyword>
<evidence type="ECO:0000313" key="1">
    <source>
        <dbReference type="EMBL" id="SDY74002.1"/>
    </source>
</evidence>
<proteinExistence type="predicted"/>
<dbReference type="AlphaFoldDB" id="A0A1H3MBA4"/>
<evidence type="ECO:0000313" key="2">
    <source>
        <dbReference type="Proteomes" id="UP000199249"/>
    </source>
</evidence>
<accession>A0A1H3MBA4</accession>
<gene>
    <name evidence="1" type="ORF">SAMN04488069_112130</name>
</gene>
<protein>
    <submittedName>
        <fullName evidence="1">Ferritin-like domain-containing protein</fullName>
    </submittedName>
</protein>
<dbReference type="STRING" id="651662.SAMN04488069_112130"/>
<dbReference type="Pfam" id="PF13668">
    <property type="entry name" value="Ferritin_2"/>
    <property type="match status" value="1"/>
</dbReference>